<dbReference type="InterPro" id="IPR009000">
    <property type="entry name" value="Transl_B-barrel_sf"/>
</dbReference>
<dbReference type="Gene3D" id="3.30.70.870">
    <property type="entry name" value="Elongation Factor G (Translational Gtpase), domain 3"/>
    <property type="match status" value="1"/>
</dbReference>
<comment type="subcellular location">
    <subcellularLocation>
        <location evidence="1">Cytoplasm</location>
    </subcellularLocation>
</comment>
<evidence type="ECO:0000256" key="2">
    <source>
        <dbReference type="ARBA" id="ARBA00022490"/>
    </source>
</evidence>
<protein>
    <recommendedName>
        <fullName evidence="8">Ribosome assembly protein 1</fullName>
    </recommendedName>
    <alternativeName>
        <fullName evidence="9">Elongation factor-like 1</fullName>
    </alternativeName>
</protein>
<reference evidence="13 14" key="1">
    <citation type="journal article" date="2021" name="Elife">
        <title>Chloroplast acquisition without the gene transfer in kleptoplastic sea slugs, Plakobranchus ocellatus.</title>
        <authorList>
            <person name="Maeda T."/>
            <person name="Takahashi S."/>
            <person name="Yoshida T."/>
            <person name="Shimamura S."/>
            <person name="Takaki Y."/>
            <person name="Nagai Y."/>
            <person name="Toyoda A."/>
            <person name="Suzuki Y."/>
            <person name="Arimoto A."/>
            <person name="Ishii H."/>
            <person name="Satoh N."/>
            <person name="Nishiyama T."/>
            <person name="Hasebe M."/>
            <person name="Maruyama T."/>
            <person name="Minagawa J."/>
            <person name="Obokata J."/>
            <person name="Shigenobu S."/>
        </authorList>
    </citation>
    <scope>NUCLEOTIDE SEQUENCE [LARGE SCALE GENOMIC DNA]</scope>
</reference>
<dbReference type="Gene3D" id="3.40.50.300">
    <property type="entry name" value="P-loop containing nucleotide triphosphate hydrolases"/>
    <property type="match status" value="1"/>
</dbReference>
<dbReference type="InterPro" id="IPR020568">
    <property type="entry name" value="Ribosomal_Su5_D2-typ_SF"/>
</dbReference>
<proteinExistence type="predicted"/>
<dbReference type="PANTHER" id="PTHR42908">
    <property type="entry name" value="TRANSLATION ELONGATION FACTOR-RELATED"/>
    <property type="match status" value="1"/>
</dbReference>
<dbReference type="Gene3D" id="3.90.1430.10">
    <property type="entry name" value="Yeast translation eEF2 (G' domain)"/>
    <property type="match status" value="1"/>
</dbReference>
<dbReference type="PRINTS" id="PR00315">
    <property type="entry name" value="ELONGATNFCT"/>
</dbReference>
<evidence type="ECO:0000256" key="3">
    <source>
        <dbReference type="ARBA" id="ARBA00022517"/>
    </source>
</evidence>
<evidence type="ECO:0000256" key="11">
    <source>
        <dbReference type="SAM" id="MobiDB-lite"/>
    </source>
</evidence>
<evidence type="ECO:0000256" key="8">
    <source>
        <dbReference type="ARBA" id="ARBA00068031"/>
    </source>
</evidence>
<comment type="caution">
    <text evidence="13">The sequence shown here is derived from an EMBL/GenBank/DDBJ whole genome shotgun (WGS) entry which is preliminary data.</text>
</comment>
<dbReference type="Gene3D" id="3.30.230.10">
    <property type="match status" value="1"/>
</dbReference>
<dbReference type="CDD" id="cd01681">
    <property type="entry name" value="aeEF2_snRNP_like_IV"/>
    <property type="match status" value="1"/>
</dbReference>
<accession>A0AAV4HH19</accession>
<dbReference type="GO" id="GO:1990904">
    <property type="term" value="C:ribonucleoprotein complex"/>
    <property type="evidence" value="ECO:0007669"/>
    <property type="project" value="TreeGrafter"/>
</dbReference>
<dbReference type="CDD" id="cd16268">
    <property type="entry name" value="EF2_II"/>
    <property type="match status" value="1"/>
</dbReference>
<keyword evidence="2" id="KW-0963">Cytoplasm</keyword>
<dbReference type="GO" id="GO:0043022">
    <property type="term" value="F:ribosome binding"/>
    <property type="evidence" value="ECO:0007669"/>
    <property type="project" value="TreeGrafter"/>
</dbReference>
<dbReference type="InterPro" id="IPR005225">
    <property type="entry name" value="Small_GTP-bd"/>
</dbReference>
<feature type="coiled-coil region" evidence="10">
    <location>
        <begin position="440"/>
        <end position="467"/>
    </location>
</feature>
<dbReference type="AlphaFoldDB" id="A0AAV4HH19"/>
<dbReference type="InterPro" id="IPR035647">
    <property type="entry name" value="EFG_III/V"/>
</dbReference>
<sequence>MKIATLEQLKQLQRQPSQIRNICILAHVDHGKTTIADSLVASNGIISKRNAGKIRYMDSREDEQERGITMKSSAITLVYEKINKGGDNASQYLVNLIDSPGHVDFSSEVTTAVRLCDGAVVVVDVVEGVCPQTQAVMRQAWLEGIRPILVLNKLDRLISQLKMTTMEAYYHLINILVQVNLITNQLFTSEAMEKTSAEADAQDQGRTETGESTYDWTVIEDEEEHKNIYFSPELGNVVFASAIDGWGFTVGHFAGMYSAKLGVREEILNKTLWGDYYMNTKAKRILKGAQSKGKKPLFVQFVLDNIWAAYEAVGQKDSAKTEKIVKSLGLTIAPRDLKHKDTTVLLQAIMSQWLPLSDSILGSVVSGIPSPLEMTAERVEGLMCSQSRQFVSLPSATQKLKEDFIACKSEENSPVIIFVSKMFPMDKRCLPQHKARPMTEEELKQRREAARQRHAEMLAKQENLKSDTGVEEADLSGHVYLSGENVAVPVEDQNDHIFIAFARIFSGCLRKGSKVFFLGPKHDPGAALEKVPASCVAQELLQDQPDFLENQQHLSVVEVKDLYLLMGRELEALDEVPAGNVLGIGGLEERVLKSGTLSSTIACPAFTDMYFDAAPIVRVAVEPAHTCDMNRLLSGLRLLNQADPCVEVKVQETGEHVIVAAGEVHLERCINDLRDRYAKIEVNVSKPIVPFRETVVIPPKTDMVNEDIQEQGAEDEDEDTSIQASTADRQCHMVLRAAPLPGTVADILLGHQESLRALDAQTSANITGRSDLQVGFCMNEAAVETLQAVKQKLRQEFDKAGPEWLGAEEKIWCFGPRRCGPNILLNNVPGYCRPSVWQAIETSKIKTQCKLAELDNSIVTGFQVATLAGPLCEEPMHGVCFVVEDWWYGGKTRPLNQISAGHSQVPTSSGNDDIPANSSCDNVISQNVTESNTAANPNNRDMPDSLADSISLPPGLTTPENIDWTSSVYGPLSGQLISTMKEGCRRAFQAGPQRLVVAMYKCNIQATMDVLGKLHAVLSKRYGQVLSDEMQEGTDIFNVTAAVPVVESFGFAEDLRKKTSGLASPQLKFSHWEVLPIDPFWVPTTEEEYMHFGEKADAENRARVYMNQVRKRKGLSTDEKIVEFAEKQRTLTKNK</sequence>
<dbReference type="GO" id="GO:0005829">
    <property type="term" value="C:cytosol"/>
    <property type="evidence" value="ECO:0007669"/>
    <property type="project" value="TreeGrafter"/>
</dbReference>
<feature type="compositionally biased region" description="Polar residues" evidence="11">
    <location>
        <begin position="899"/>
        <end position="939"/>
    </location>
</feature>
<keyword evidence="4" id="KW-0547">Nucleotide-binding</keyword>
<dbReference type="InterPro" id="IPR000640">
    <property type="entry name" value="EFG_V-like"/>
</dbReference>
<dbReference type="InterPro" id="IPR000795">
    <property type="entry name" value="T_Tr_GTP-bd_dom"/>
</dbReference>
<dbReference type="FunFam" id="3.30.70.870:FF:000002">
    <property type="entry name" value="Translation elongation factor 2"/>
    <property type="match status" value="1"/>
</dbReference>
<gene>
    <name evidence="13" type="ORF">ElyMa_000966600</name>
</gene>
<dbReference type="GO" id="GO:0005525">
    <property type="term" value="F:GTP binding"/>
    <property type="evidence" value="ECO:0007669"/>
    <property type="project" value="UniProtKB-KW"/>
</dbReference>
<keyword evidence="3" id="KW-0690">Ribosome biogenesis</keyword>
<comment type="catalytic activity">
    <reaction evidence="7">
        <text>GTP + H2O = GDP + phosphate + H(+)</text>
        <dbReference type="Rhea" id="RHEA:19669"/>
        <dbReference type="ChEBI" id="CHEBI:15377"/>
        <dbReference type="ChEBI" id="CHEBI:15378"/>
        <dbReference type="ChEBI" id="CHEBI:37565"/>
        <dbReference type="ChEBI" id="CHEBI:43474"/>
        <dbReference type="ChEBI" id="CHEBI:58189"/>
    </reaction>
</comment>
<dbReference type="GO" id="GO:0003924">
    <property type="term" value="F:GTPase activity"/>
    <property type="evidence" value="ECO:0007669"/>
    <property type="project" value="InterPro"/>
</dbReference>
<dbReference type="InterPro" id="IPR056752">
    <property type="entry name" value="EFL1"/>
</dbReference>
<evidence type="ECO:0000256" key="9">
    <source>
        <dbReference type="ARBA" id="ARBA00081809"/>
    </source>
</evidence>
<dbReference type="EMBL" id="BMAT01001966">
    <property type="protein sequence ID" value="GFR96348.1"/>
    <property type="molecule type" value="Genomic_DNA"/>
</dbReference>
<dbReference type="CDD" id="cd01885">
    <property type="entry name" value="EF2"/>
    <property type="match status" value="1"/>
</dbReference>
<keyword evidence="14" id="KW-1185">Reference proteome</keyword>
<dbReference type="PANTHER" id="PTHR42908:SF3">
    <property type="entry name" value="ELONGATION FACTOR-LIKE GTPASE 1"/>
    <property type="match status" value="1"/>
</dbReference>
<dbReference type="SUPFAM" id="SSF50447">
    <property type="entry name" value="Translation proteins"/>
    <property type="match status" value="1"/>
</dbReference>
<dbReference type="GO" id="GO:0003746">
    <property type="term" value="F:translation elongation factor activity"/>
    <property type="evidence" value="ECO:0007669"/>
    <property type="project" value="UniProtKB-KW"/>
</dbReference>
<dbReference type="Pfam" id="PF14492">
    <property type="entry name" value="EFG_III"/>
    <property type="match status" value="1"/>
</dbReference>
<dbReference type="Pfam" id="PF00679">
    <property type="entry name" value="EFG_C"/>
    <property type="match status" value="1"/>
</dbReference>
<dbReference type="SUPFAM" id="SSF54980">
    <property type="entry name" value="EF-G C-terminal domain-like"/>
    <property type="match status" value="2"/>
</dbReference>
<keyword evidence="5" id="KW-0378">Hydrolase</keyword>
<keyword evidence="10" id="KW-0175">Coiled coil</keyword>
<dbReference type="Pfam" id="PF25118">
    <property type="entry name" value="EFL1"/>
    <property type="match status" value="1"/>
</dbReference>
<dbReference type="InterPro" id="IPR014721">
    <property type="entry name" value="Ribsml_uS5_D2-typ_fold_subgr"/>
</dbReference>
<evidence type="ECO:0000313" key="13">
    <source>
        <dbReference type="EMBL" id="GFR96348.1"/>
    </source>
</evidence>
<evidence type="ECO:0000256" key="4">
    <source>
        <dbReference type="ARBA" id="ARBA00022741"/>
    </source>
</evidence>
<evidence type="ECO:0000256" key="5">
    <source>
        <dbReference type="ARBA" id="ARBA00022801"/>
    </source>
</evidence>
<organism evidence="13 14">
    <name type="scientific">Elysia marginata</name>
    <dbReference type="NCBI Taxonomy" id="1093978"/>
    <lineage>
        <taxon>Eukaryota</taxon>
        <taxon>Metazoa</taxon>
        <taxon>Spiralia</taxon>
        <taxon>Lophotrochozoa</taxon>
        <taxon>Mollusca</taxon>
        <taxon>Gastropoda</taxon>
        <taxon>Heterobranchia</taxon>
        <taxon>Euthyneura</taxon>
        <taxon>Panpulmonata</taxon>
        <taxon>Sacoglossa</taxon>
        <taxon>Placobranchoidea</taxon>
        <taxon>Plakobranchidae</taxon>
        <taxon>Elysia</taxon>
    </lineage>
</organism>
<evidence type="ECO:0000256" key="7">
    <source>
        <dbReference type="ARBA" id="ARBA00048548"/>
    </source>
</evidence>
<evidence type="ECO:0000259" key="12">
    <source>
        <dbReference type="PROSITE" id="PS51722"/>
    </source>
</evidence>
<dbReference type="Gene3D" id="2.40.30.10">
    <property type="entry name" value="Translation factors"/>
    <property type="match status" value="1"/>
</dbReference>
<dbReference type="SMART" id="SM00838">
    <property type="entry name" value="EFG_C"/>
    <property type="match status" value="1"/>
</dbReference>
<dbReference type="PROSITE" id="PS51722">
    <property type="entry name" value="G_TR_2"/>
    <property type="match status" value="1"/>
</dbReference>
<evidence type="ECO:0000256" key="10">
    <source>
        <dbReference type="SAM" id="Coils"/>
    </source>
</evidence>
<dbReference type="CDD" id="cd16261">
    <property type="entry name" value="EF2_snRNP_III"/>
    <property type="match status" value="1"/>
</dbReference>
<keyword evidence="6" id="KW-0342">GTP-binding</keyword>
<keyword evidence="13" id="KW-0251">Elongation factor</keyword>
<evidence type="ECO:0000256" key="1">
    <source>
        <dbReference type="ARBA" id="ARBA00004496"/>
    </source>
</evidence>
<dbReference type="NCBIfam" id="TIGR00231">
    <property type="entry name" value="small_GTP"/>
    <property type="match status" value="1"/>
</dbReference>
<dbReference type="Proteomes" id="UP000762676">
    <property type="component" value="Unassembled WGS sequence"/>
</dbReference>
<dbReference type="CDD" id="cd04096">
    <property type="entry name" value="eEF2_snRNP_like_C"/>
    <property type="match status" value="1"/>
</dbReference>
<dbReference type="Gene3D" id="3.30.70.240">
    <property type="match status" value="1"/>
</dbReference>
<dbReference type="SUPFAM" id="SSF52540">
    <property type="entry name" value="P-loop containing nucleoside triphosphate hydrolases"/>
    <property type="match status" value="1"/>
</dbReference>
<dbReference type="Pfam" id="PF00009">
    <property type="entry name" value="GTP_EFTU"/>
    <property type="match status" value="1"/>
</dbReference>
<dbReference type="FunFam" id="3.40.50.300:FF:000746">
    <property type="entry name" value="Ribosome assembly protein 1"/>
    <property type="match status" value="1"/>
</dbReference>
<keyword evidence="13" id="KW-0648">Protein biosynthesis</keyword>
<evidence type="ECO:0000256" key="6">
    <source>
        <dbReference type="ARBA" id="ARBA00023134"/>
    </source>
</evidence>
<feature type="region of interest" description="Disordered" evidence="11">
    <location>
        <begin position="899"/>
        <end position="953"/>
    </location>
</feature>
<dbReference type="GO" id="GO:0042256">
    <property type="term" value="P:cytosolic ribosome assembly"/>
    <property type="evidence" value="ECO:0007669"/>
    <property type="project" value="TreeGrafter"/>
</dbReference>
<dbReference type="InterPro" id="IPR027417">
    <property type="entry name" value="P-loop_NTPase"/>
</dbReference>
<evidence type="ECO:0000313" key="14">
    <source>
        <dbReference type="Proteomes" id="UP000762676"/>
    </source>
</evidence>
<dbReference type="FunFam" id="3.90.1430.10:FF:000002">
    <property type="entry name" value="Elongation factor like GTPase 1"/>
    <property type="match status" value="1"/>
</dbReference>
<feature type="domain" description="Tr-type G" evidence="12">
    <location>
        <begin position="17"/>
        <end position="266"/>
    </location>
</feature>
<dbReference type="FunFam" id="3.30.70.240:FF:000006">
    <property type="entry name" value="Elongation factor like GTPase 1"/>
    <property type="match status" value="1"/>
</dbReference>
<dbReference type="SUPFAM" id="SSF54211">
    <property type="entry name" value="Ribosomal protein S5 domain 2-like"/>
    <property type="match status" value="1"/>
</dbReference>
<dbReference type="InterPro" id="IPR041095">
    <property type="entry name" value="EFG_II"/>
</dbReference>
<name>A0AAV4HH19_9GAST</name>